<dbReference type="Proteomes" id="UP001177003">
    <property type="component" value="Chromosome 5"/>
</dbReference>
<dbReference type="AlphaFoldDB" id="A0AA36E5Y6"/>
<proteinExistence type="predicted"/>
<organism evidence="1 2">
    <name type="scientific">Lactuca saligna</name>
    <name type="common">Willowleaf lettuce</name>
    <dbReference type="NCBI Taxonomy" id="75948"/>
    <lineage>
        <taxon>Eukaryota</taxon>
        <taxon>Viridiplantae</taxon>
        <taxon>Streptophyta</taxon>
        <taxon>Embryophyta</taxon>
        <taxon>Tracheophyta</taxon>
        <taxon>Spermatophyta</taxon>
        <taxon>Magnoliopsida</taxon>
        <taxon>eudicotyledons</taxon>
        <taxon>Gunneridae</taxon>
        <taxon>Pentapetalae</taxon>
        <taxon>asterids</taxon>
        <taxon>campanulids</taxon>
        <taxon>Asterales</taxon>
        <taxon>Asteraceae</taxon>
        <taxon>Cichorioideae</taxon>
        <taxon>Cichorieae</taxon>
        <taxon>Lactucinae</taxon>
        <taxon>Lactuca</taxon>
    </lineage>
</organism>
<dbReference type="EMBL" id="OX465081">
    <property type="protein sequence ID" value="CAI9283452.1"/>
    <property type="molecule type" value="Genomic_DNA"/>
</dbReference>
<evidence type="ECO:0000313" key="1">
    <source>
        <dbReference type="EMBL" id="CAI9283452.1"/>
    </source>
</evidence>
<evidence type="ECO:0000313" key="2">
    <source>
        <dbReference type="Proteomes" id="UP001177003"/>
    </source>
</evidence>
<keyword evidence="2" id="KW-1185">Reference proteome</keyword>
<protein>
    <submittedName>
        <fullName evidence="1">Uncharacterized protein</fullName>
    </submittedName>
</protein>
<sequence>MAKEVEKMEKNYIVLHSKVDIVADAIVKLVEFNTDYSTKLEVKSEQDFKIKVFIDNYFACLAITDIELSMDVNKTSKVPQSLLKGKDNIGKFEDVEIIHQPFGVVFRGKTRMGR</sequence>
<gene>
    <name evidence="1" type="ORF">LSALG_LOCUS23050</name>
</gene>
<accession>A0AA36E5Y6</accession>
<name>A0AA36E5Y6_LACSI</name>
<reference evidence="1" key="1">
    <citation type="submission" date="2023-04" db="EMBL/GenBank/DDBJ databases">
        <authorList>
            <person name="Vijverberg K."/>
            <person name="Xiong W."/>
            <person name="Schranz E."/>
        </authorList>
    </citation>
    <scope>NUCLEOTIDE SEQUENCE</scope>
</reference>